<organism evidence="3 4">
    <name type="scientific">Piscinibacterium candidicorallinum</name>
    <dbReference type="NCBI Taxonomy" id="1793872"/>
    <lineage>
        <taxon>Bacteria</taxon>
        <taxon>Pseudomonadati</taxon>
        <taxon>Pseudomonadota</taxon>
        <taxon>Betaproteobacteria</taxon>
        <taxon>Burkholderiales</taxon>
        <taxon>Piscinibacterium</taxon>
    </lineage>
</organism>
<dbReference type="NCBIfam" id="NF001266">
    <property type="entry name" value="PRK00228.1-1"/>
    <property type="match status" value="1"/>
</dbReference>
<accession>A0ABV7H5G1</accession>
<sequence length="183" mass="19748">MDLTDHFLISMPAMQDPNFSGAVIYMCEHTEKGALGLVINRPSTLTIGGLFSKVDLDLQIEVLRDEVVFVGGPVQNERGFVLHQPQFAFNSSLKVGGERALTTSRDVLESIGRGDGPHQMLISLGYSGWSGGQLEKELAENAWLTVKADPRVIFDIPVEERYSAAIGLLGISPAQLASIAGHA</sequence>
<dbReference type="Gene3D" id="3.40.1740.10">
    <property type="entry name" value="VC0467-like"/>
    <property type="match status" value="1"/>
</dbReference>
<dbReference type="PANTHER" id="PTHR30327">
    <property type="entry name" value="UNCHARACTERIZED PROTEIN YQGE"/>
    <property type="match status" value="1"/>
</dbReference>
<reference evidence="4" key="1">
    <citation type="journal article" date="2019" name="Int. J. Syst. Evol. Microbiol.">
        <title>The Global Catalogue of Microorganisms (GCM) 10K type strain sequencing project: providing services to taxonomists for standard genome sequencing and annotation.</title>
        <authorList>
            <consortium name="The Broad Institute Genomics Platform"/>
            <consortium name="The Broad Institute Genome Sequencing Center for Infectious Disease"/>
            <person name="Wu L."/>
            <person name="Ma J."/>
        </authorList>
    </citation>
    <scope>NUCLEOTIDE SEQUENCE [LARGE SCALE GENOMIC DNA]</scope>
    <source>
        <strain evidence="4">KCTC 52168</strain>
    </source>
</reference>
<gene>
    <name evidence="3" type="ORF">ACFOEN_14870</name>
</gene>
<evidence type="ECO:0000256" key="1">
    <source>
        <dbReference type="ARBA" id="ARBA00009600"/>
    </source>
</evidence>
<dbReference type="InterPro" id="IPR003774">
    <property type="entry name" value="AlgH-like"/>
</dbReference>
<dbReference type="PANTHER" id="PTHR30327:SF1">
    <property type="entry name" value="UPF0301 PROTEIN YQGE"/>
    <property type="match status" value="1"/>
</dbReference>
<dbReference type="Pfam" id="PF02622">
    <property type="entry name" value="DUF179"/>
    <property type="match status" value="1"/>
</dbReference>
<comment type="similarity">
    <text evidence="1 2">Belongs to the UPF0301 (AlgH) family.</text>
</comment>
<dbReference type="HAMAP" id="MF_00758">
    <property type="entry name" value="UPF0301"/>
    <property type="match status" value="1"/>
</dbReference>
<dbReference type="Proteomes" id="UP001595556">
    <property type="component" value="Unassembled WGS sequence"/>
</dbReference>
<keyword evidence="4" id="KW-1185">Reference proteome</keyword>
<evidence type="ECO:0000313" key="4">
    <source>
        <dbReference type="Proteomes" id="UP001595556"/>
    </source>
</evidence>
<dbReference type="SUPFAM" id="SSF143456">
    <property type="entry name" value="VC0467-like"/>
    <property type="match status" value="1"/>
</dbReference>
<dbReference type="RefSeq" id="WP_377305265.1">
    <property type="nucleotide sequence ID" value="NZ_CP180191.1"/>
</dbReference>
<protein>
    <recommendedName>
        <fullName evidence="2">UPF0301 protein ACFOEN_14870</fullName>
    </recommendedName>
</protein>
<comment type="caution">
    <text evidence="3">The sequence shown here is derived from an EMBL/GenBank/DDBJ whole genome shotgun (WGS) entry which is preliminary data.</text>
</comment>
<evidence type="ECO:0000313" key="3">
    <source>
        <dbReference type="EMBL" id="MFC3148907.1"/>
    </source>
</evidence>
<evidence type="ECO:0000256" key="2">
    <source>
        <dbReference type="HAMAP-Rule" id="MF_00758"/>
    </source>
</evidence>
<proteinExistence type="inferred from homology"/>
<dbReference type="EMBL" id="JBHRTI010000010">
    <property type="protein sequence ID" value="MFC3148907.1"/>
    <property type="molecule type" value="Genomic_DNA"/>
</dbReference>
<name>A0ABV7H5G1_9BURK</name>